<comment type="caution">
    <text evidence="1">The sequence shown here is derived from an EMBL/GenBank/DDBJ whole genome shotgun (WGS) entry which is preliminary data.</text>
</comment>
<dbReference type="Proteomes" id="UP000287651">
    <property type="component" value="Unassembled WGS sequence"/>
</dbReference>
<protein>
    <submittedName>
        <fullName evidence="1">Uncharacterized protein</fullName>
    </submittedName>
</protein>
<organism evidence="1 2">
    <name type="scientific">Ensete ventricosum</name>
    <name type="common">Abyssinian banana</name>
    <name type="synonym">Musa ensete</name>
    <dbReference type="NCBI Taxonomy" id="4639"/>
    <lineage>
        <taxon>Eukaryota</taxon>
        <taxon>Viridiplantae</taxon>
        <taxon>Streptophyta</taxon>
        <taxon>Embryophyta</taxon>
        <taxon>Tracheophyta</taxon>
        <taxon>Spermatophyta</taxon>
        <taxon>Magnoliopsida</taxon>
        <taxon>Liliopsida</taxon>
        <taxon>Zingiberales</taxon>
        <taxon>Musaceae</taxon>
        <taxon>Ensete</taxon>
    </lineage>
</organism>
<sequence>MRKSRHLIALDGDEATSYQKRVARDRDCRGRAASNLQVLPLLPLLPWLIPPGYRRRRLKSIVIDRFRVVTGRKQPQSTVLPGSGQSVHQSVSGLVQTARTGWYRSKRQTLVAVCRYVLSMASDHEFSVAPCITRYRRYVPGRWFTGTRSPCTGRYELQIL</sequence>
<gene>
    <name evidence="1" type="ORF">B296_00047980</name>
</gene>
<reference evidence="1 2" key="1">
    <citation type="journal article" date="2014" name="Agronomy (Basel)">
        <title>A Draft Genome Sequence for Ensete ventricosum, the Drought-Tolerant Tree Against Hunger.</title>
        <authorList>
            <person name="Harrison J."/>
            <person name="Moore K.A."/>
            <person name="Paszkiewicz K."/>
            <person name="Jones T."/>
            <person name="Grant M."/>
            <person name="Ambacheew D."/>
            <person name="Muzemil S."/>
            <person name="Studholme D.J."/>
        </authorList>
    </citation>
    <scope>NUCLEOTIDE SEQUENCE [LARGE SCALE GENOMIC DNA]</scope>
</reference>
<dbReference type="AlphaFoldDB" id="A0A426XG04"/>
<dbReference type="EMBL" id="AMZH03021252">
    <property type="protein sequence ID" value="RRT38405.1"/>
    <property type="molecule type" value="Genomic_DNA"/>
</dbReference>
<evidence type="ECO:0000313" key="1">
    <source>
        <dbReference type="EMBL" id="RRT38405.1"/>
    </source>
</evidence>
<evidence type="ECO:0000313" key="2">
    <source>
        <dbReference type="Proteomes" id="UP000287651"/>
    </source>
</evidence>
<name>A0A426XG04_ENSVE</name>
<proteinExistence type="predicted"/>
<accession>A0A426XG04</accession>